<gene>
    <name evidence="1" type="ORF">CRE_24956</name>
</gene>
<dbReference type="EMBL" id="DS268446">
    <property type="protein sequence ID" value="EFP02219.1"/>
    <property type="molecule type" value="Genomic_DNA"/>
</dbReference>
<keyword evidence="2" id="KW-1185">Reference proteome</keyword>
<dbReference type="HOGENOM" id="CLU_1074572_0_0_1"/>
<dbReference type="Proteomes" id="UP000008281">
    <property type="component" value="Unassembled WGS sequence"/>
</dbReference>
<organism evidence="2">
    <name type="scientific">Caenorhabditis remanei</name>
    <name type="common">Caenorhabditis vulgaris</name>
    <dbReference type="NCBI Taxonomy" id="31234"/>
    <lineage>
        <taxon>Eukaryota</taxon>
        <taxon>Metazoa</taxon>
        <taxon>Ecdysozoa</taxon>
        <taxon>Nematoda</taxon>
        <taxon>Chromadorea</taxon>
        <taxon>Rhabditida</taxon>
        <taxon>Rhabditina</taxon>
        <taxon>Rhabditomorpha</taxon>
        <taxon>Rhabditoidea</taxon>
        <taxon>Rhabditidae</taxon>
        <taxon>Peloderinae</taxon>
        <taxon>Caenorhabditis</taxon>
    </lineage>
</organism>
<dbReference type="AlphaFoldDB" id="E3MI01"/>
<evidence type="ECO:0000313" key="2">
    <source>
        <dbReference type="Proteomes" id="UP000008281"/>
    </source>
</evidence>
<name>E3MI01_CAERE</name>
<dbReference type="InParanoid" id="E3MI01"/>
<dbReference type="PANTHER" id="PTHR21503">
    <property type="entry name" value="F-BOX-CONTAINING HYPOTHETICAL PROTEIN C.ELEGANS"/>
    <property type="match status" value="1"/>
</dbReference>
<protein>
    <recommendedName>
        <fullName evidence="3">F-box associated domain-containing protein</fullName>
    </recommendedName>
</protein>
<proteinExistence type="predicted"/>
<sequence>MTITDILPRLSWEPSAQLVLIEGSIENRTMQYLLDTIPSNVGLYVFSDVESSFNHEKALSFPYILYNEARWIKIDNLISMRNCKDVKLNRTNFTCEDIRKLIDYWTDCEEDMFWKLTIKLENNVTHDMNTIIQGMKTRRFTNSPNFYCFVARNPEKKRSLACIEWKIDIVTLQTWEPIGPQLAEVHSELQMYERGNQLYTKLCKLREIDEKDQEEWKKADVIEKSRLANVIRSNRIQLKQVQLEYDEICVRIGQLSLRN</sequence>
<evidence type="ECO:0000313" key="1">
    <source>
        <dbReference type="EMBL" id="EFP02219.1"/>
    </source>
</evidence>
<accession>E3MI01</accession>
<evidence type="ECO:0008006" key="3">
    <source>
        <dbReference type="Google" id="ProtNLM"/>
    </source>
</evidence>
<reference evidence="1" key="1">
    <citation type="submission" date="2007-07" db="EMBL/GenBank/DDBJ databases">
        <title>PCAP assembly of the Caenorhabditis remanei genome.</title>
        <authorList>
            <consortium name="The Caenorhabditis remanei Sequencing Consortium"/>
            <person name="Wilson R.K."/>
        </authorList>
    </citation>
    <scope>NUCLEOTIDE SEQUENCE [LARGE SCALE GENOMIC DNA]</scope>
    <source>
        <strain evidence="1">PB4641</strain>
    </source>
</reference>